<evidence type="ECO:0000256" key="5">
    <source>
        <dbReference type="PIRNR" id="PIRNR009376"/>
    </source>
</evidence>
<dbReference type="GO" id="GO:0009395">
    <property type="term" value="P:phospholipid catabolic process"/>
    <property type="evidence" value="ECO:0007669"/>
    <property type="project" value="TreeGrafter"/>
</dbReference>
<keyword evidence="9" id="KW-1185">Reference proteome</keyword>
<dbReference type="InterPro" id="IPR015679">
    <property type="entry name" value="PLipase_D_fam"/>
</dbReference>
<dbReference type="STRING" id="58919.A0A316Z739"/>
<dbReference type="InterPro" id="IPR025202">
    <property type="entry name" value="PLD-like_dom"/>
</dbReference>
<dbReference type="GO" id="GO:0004630">
    <property type="term" value="F:phospholipase D activity"/>
    <property type="evidence" value="ECO:0007669"/>
    <property type="project" value="UniProtKB-UniRule"/>
</dbReference>
<dbReference type="Proteomes" id="UP000245946">
    <property type="component" value="Unassembled WGS sequence"/>
</dbReference>
<evidence type="ECO:0000259" key="7">
    <source>
        <dbReference type="PROSITE" id="PS50035"/>
    </source>
</evidence>
<evidence type="ECO:0000256" key="4">
    <source>
        <dbReference type="ARBA" id="ARBA00023098"/>
    </source>
</evidence>
<sequence length="848" mass="96208">MGVGDTILKHLKDPSKIGQSMERLAVSVSNTVNPNHRHDEEHEKAADAQRQAICDSHRFQSFARVRQNNAAKWYSSGHDYFWALSELLESAEETIFILDWWLTPELYLRRPSHLHEDFRLDRILKRKAEQGVAIRIVVYKEVTETMTMSSAHTKHYLEDLHPNIQVFRSPDHLGGEITLFYSHHEKLVCVDNAKACIGGLDICFGRWDTQLHPLSDCHPSDILGRTLFVGQDYNNARVEDFQQVDNWAANKHSSLVMGRMPWQDVHVMLHGVAALDVAQHFIERWCFLKELKYKRDKTYSLISFPNGAENLDDVDEDDDAVARHPFTTRFHSIGEHFKHPWHRERRALQGPEGEEGGGTVDIQVLRSSADWSTGILTEHSILNAYQQLITEAVHCIYIENQFFITTTEADARVSNTIGASIAARIIMAARAGKRFKVVIVIPTIPCFAGTLDAAAGIRTIMNFQYKSISRGPHSIMEVVRAAGYDPAEYISFYNLRSFDRLPLASARQAEENSGISYHAAQVAAARVYLGEEGAAKQRIAIKVPATPESMLDKDGKTKTVAVEEVDMPASIEEAEDIIRRYGEGVPEESLDVRDSVASCFLHGQPDLREEPWNGTEEEEKRAFVTEECYVHSKCMIIDDRKVLIGSANINDRSQMGNRDSEIACVLEDRDLFESTMNGEKYMAGRFVASFRRHLFRQHLGLVSPQECTPESGEPTDAMRPAPHPNPDPEAMAQEEEWEALVADPLSEELEQMWKGQARTNTAVADDLFQVVPSDRVRDWPQYDDFFVCRGPDTGHIAHQADKSIDEIKHRLSEVRGHLIEMPLLFMDQAKDFERTDLSTSKQLLDLYI</sequence>
<keyword evidence="4" id="KW-0443">Lipid metabolism</keyword>
<feature type="domain" description="PLD phosphodiesterase" evidence="7">
    <location>
        <begin position="626"/>
        <end position="653"/>
    </location>
</feature>
<dbReference type="CDD" id="cd09141">
    <property type="entry name" value="PLDc_vPLD1_2_yPLD_like_2"/>
    <property type="match status" value="1"/>
</dbReference>
<evidence type="ECO:0000256" key="2">
    <source>
        <dbReference type="ARBA" id="ARBA00022801"/>
    </source>
</evidence>
<dbReference type="GO" id="GO:0035556">
    <property type="term" value="P:intracellular signal transduction"/>
    <property type="evidence" value="ECO:0007669"/>
    <property type="project" value="InterPro"/>
</dbReference>
<keyword evidence="1" id="KW-0677">Repeat</keyword>
<dbReference type="EC" id="3.1.4.4" evidence="5"/>
<dbReference type="RefSeq" id="XP_025596324.1">
    <property type="nucleotide sequence ID" value="XM_025743109.1"/>
</dbReference>
<evidence type="ECO:0000313" key="9">
    <source>
        <dbReference type="Proteomes" id="UP000245946"/>
    </source>
</evidence>
<dbReference type="GeneID" id="37270653"/>
<dbReference type="OrthoDB" id="14911at2759"/>
<accession>A0A316Z739</accession>
<keyword evidence="2 5" id="KW-0378">Hydrolase</keyword>
<dbReference type="AlphaFoldDB" id="A0A316Z739"/>
<organism evidence="8 9">
    <name type="scientific">Tilletiopsis washingtonensis</name>
    <dbReference type="NCBI Taxonomy" id="58919"/>
    <lineage>
        <taxon>Eukaryota</taxon>
        <taxon>Fungi</taxon>
        <taxon>Dikarya</taxon>
        <taxon>Basidiomycota</taxon>
        <taxon>Ustilaginomycotina</taxon>
        <taxon>Exobasidiomycetes</taxon>
        <taxon>Entylomatales</taxon>
        <taxon>Entylomatales incertae sedis</taxon>
        <taxon>Tilletiopsis</taxon>
    </lineage>
</organism>
<dbReference type="EMBL" id="KZ819301">
    <property type="protein sequence ID" value="PWN96045.1"/>
    <property type="molecule type" value="Genomic_DNA"/>
</dbReference>
<dbReference type="PANTHER" id="PTHR18896:SF186">
    <property type="entry name" value="PHOSPHOLIPASE D"/>
    <property type="match status" value="1"/>
</dbReference>
<dbReference type="PIRSF" id="PIRSF009376">
    <property type="entry name" value="Phospholipase_D_euk"/>
    <property type="match status" value="1"/>
</dbReference>
<dbReference type="PANTHER" id="PTHR18896">
    <property type="entry name" value="PHOSPHOLIPASE D"/>
    <property type="match status" value="1"/>
</dbReference>
<dbReference type="GO" id="GO:0006654">
    <property type="term" value="P:phosphatidic acid biosynthetic process"/>
    <property type="evidence" value="ECO:0007669"/>
    <property type="project" value="InterPro"/>
</dbReference>
<feature type="region of interest" description="Disordered" evidence="6">
    <location>
        <begin position="704"/>
        <end position="729"/>
    </location>
</feature>
<evidence type="ECO:0000256" key="3">
    <source>
        <dbReference type="ARBA" id="ARBA00022963"/>
    </source>
</evidence>
<name>A0A316Z739_9BASI</name>
<reference evidence="8 9" key="1">
    <citation type="journal article" date="2018" name="Mol. Biol. Evol.">
        <title>Broad Genomic Sampling Reveals a Smut Pathogenic Ancestry of the Fungal Clade Ustilaginomycotina.</title>
        <authorList>
            <person name="Kijpornyongpan T."/>
            <person name="Mondo S.J."/>
            <person name="Barry K."/>
            <person name="Sandor L."/>
            <person name="Lee J."/>
            <person name="Lipzen A."/>
            <person name="Pangilinan J."/>
            <person name="LaButti K."/>
            <person name="Hainaut M."/>
            <person name="Henrissat B."/>
            <person name="Grigoriev I.V."/>
            <person name="Spatafora J.W."/>
            <person name="Aime M.C."/>
        </authorList>
    </citation>
    <scope>NUCLEOTIDE SEQUENCE [LARGE SCALE GENOMIC DNA]</scope>
    <source>
        <strain evidence="8 9">MCA 4186</strain>
    </source>
</reference>
<dbReference type="SMART" id="SM00155">
    <property type="entry name" value="PLDc"/>
    <property type="match status" value="2"/>
</dbReference>
<keyword evidence="3 5" id="KW-0442">Lipid degradation</keyword>
<evidence type="ECO:0000313" key="8">
    <source>
        <dbReference type="EMBL" id="PWN96045.1"/>
    </source>
</evidence>
<evidence type="ECO:0000256" key="1">
    <source>
        <dbReference type="ARBA" id="ARBA00022737"/>
    </source>
</evidence>
<dbReference type="CDD" id="cd09138">
    <property type="entry name" value="PLDc_vPLD1_2_yPLD_like_1"/>
    <property type="match status" value="1"/>
</dbReference>
<dbReference type="CDD" id="cd00138">
    <property type="entry name" value="PLDc_SF"/>
    <property type="match status" value="1"/>
</dbReference>
<evidence type="ECO:0000256" key="6">
    <source>
        <dbReference type="SAM" id="MobiDB-lite"/>
    </source>
</evidence>
<dbReference type="Pfam" id="PF13091">
    <property type="entry name" value="PLDc_2"/>
    <property type="match status" value="1"/>
</dbReference>
<protein>
    <recommendedName>
        <fullName evidence="5">Phospholipase</fullName>
        <ecNumber evidence="5">3.1.4.4</ecNumber>
    </recommendedName>
</protein>
<dbReference type="PROSITE" id="PS50035">
    <property type="entry name" value="PLD"/>
    <property type="match status" value="2"/>
</dbReference>
<dbReference type="InterPro" id="IPR016555">
    <property type="entry name" value="PLipase_D_euk"/>
</dbReference>
<comment type="similarity">
    <text evidence="5">Belongs to the phospholipase D family.</text>
</comment>
<dbReference type="Gene3D" id="3.30.870.10">
    <property type="entry name" value="Endonuclease Chain A"/>
    <property type="match status" value="3"/>
</dbReference>
<feature type="domain" description="PLD phosphodiesterase" evidence="7">
    <location>
        <begin position="179"/>
        <end position="206"/>
    </location>
</feature>
<proteinExistence type="inferred from homology"/>
<gene>
    <name evidence="8" type="ORF">FA09DRAFT_331635</name>
</gene>
<dbReference type="SUPFAM" id="SSF56024">
    <property type="entry name" value="Phospholipase D/nuclease"/>
    <property type="match status" value="2"/>
</dbReference>
<comment type="catalytic activity">
    <reaction evidence="5">
        <text>a 1,2-diacyl-sn-glycero-3-phosphocholine + H2O = a 1,2-diacyl-sn-glycero-3-phosphate + choline + H(+)</text>
        <dbReference type="Rhea" id="RHEA:14445"/>
        <dbReference type="ChEBI" id="CHEBI:15354"/>
        <dbReference type="ChEBI" id="CHEBI:15377"/>
        <dbReference type="ChEBI" id="CHEBI:15378"/>
        <dbReference type="ChEBI" id="CHEBI:57643"/>
        <dbReference type="ChEBI" id="CHEBI:58608"/>
        <dbReference type="EC" id="3.1.4.4"/>
    </reaction>
</comment>
<dbReference type="InterPro" id="IPR001736">
    <property type="entry name" value="PLipase_D/transphosphatidylase"/>
</dbReference>